<evidence type="ECO:0000259" key="12">
    <source>
        <dbReference type="PROSITE" id="PS51352"/>
    </source>
</evidence>
<evidence type="ECO:0000256" key="10">
    <source>
        <dbReference type="HAMAP-Rule" id="MF_01401"/>
    </source>
</evidence>
<name>A0A096AIB5_9BURK</name>
<evidence type="ECO:0000256" key="4">
    <source>
        <dbReference type="ARBA" id="ARBA00023268"/>
    </source>
</evidence>
<dbReference type="EC" id="1.8.4.11" evidence="10"/>
<accession>A0A096AIB5</accession>
<dbReference type="InterPro" id="IPR013766">
    <property type="entry name" value="Thioredoxin_domain"/>
</dbReference>
<dbReference type="GO" id="GO:0008113">
    <property type="term" value="F:peptide-methionine (S)-S-oxide reductase activity"/>
    <property type="evidence" value="ECO:0007669"/>
    <property type="project" value="UniProtKB-UniRule"/>
</dbReference>
<evidence type="ECO:0000256" key="9">
    <source>
        <dbReference type="HAMAP-Rule" id="MF_01400"/>
    </source>
</evidence>
<dbReference type="SUPFAM" id="SSF51316">
    <property type="entry name" value="Mss4-like"/>
    <property type="match status" value="1"/>
</dbReference>
<dbReference type="InterPro" id="IPR036509">
    <property type="entry name" value="Met_Sox_Rdtase_MsrA_sf"/>
</dbReference>
<comment type="caution">
    <text evidence="9">Lacks conserved residue(s) required for the propagation of feature annotation.</text>
</comment>
<evidence type="ECO:0000259" key="13">
    <source>
        <dbReference type="PROSITE" id="PS51790"/>
    </source>
</evidence>
<feature type="active site" evidence="10">
    <location>
        <position position="212"/>
    </location>
</feature>
<evidence type="ECO:0000256" key="6">
    <source>
        <dbReference type="ARBA" id="ARBA00047806"/>
    </source>
</evidence>
<dbReference type="Gene3D" id="3.40.30.10">
    <property type="entry name" value="Glutaredoxin"/>
    <property type="match status" value="1"/>
</dbReference>
<dbReference type="Gene3D" id="3.30.1060.10">
    <property type="entry name" value="Peptide methionine sulphoxide reductase MsrA"/>
    <property type="match status" value="1"/>
</dbReference>
<keyword evidence="11" id="KW-0732">Signal</keyword>
<dbReference type="EMBL" id="JRNI01000024">
    <property type="protein sequence ID" value="KGF30452.1"/>
    <property type="molecule type" value="Genomic_DNA"/>
</dbReference>
<dbReference type="SUPFAM" id="SSF52833">
    <property type="entry name" value="Thioredoxin-like"/>
    <property type="match status" value="1"/>
</dbReference>
<dbReference type="eggNOG" id="COG0526">
    <property type="taxonomic scope" value="Bacteria"/>
</dbReference>
<dbReference type="NCBIfam" id="TIGR00401">
    <property type="entry name" value="msrA"/>
    <property type="match status" value="1"/>
</dbReference>
<dbReference type="eggNOG" id="COG0225">
    <property type="taxonomic scope" value="Bacteria"/>
</dbReference>
<comment type="similarity">
    <text evidence="1">In the C-terminal section; belongs to the MsrB Met sulfoxide reductase family.</text>
</comment>
<dbReference type="FunFam" id="2.170.150.20:FF:000003">
    <property type="entry name" value="Peptide methionine sulfoxide reductase MsrB"/>
    <property type="match status" value="1"/>
</dbReference>
<dbReference type="GO" id="GO:0033743">
    <property type="term" value="F:peptide-methionine (R)-S-oxide reductase activity"/>
    <property type="evidence" value="ECO:0007669"/>
    <property type="project" value="UniProtKB-UniRule"/>
</dbReference>
<dbReference type="GO" id="GO:0034599">
    <property type="term" value="P:cellular response to oxidative stress"/>
    <property type="evidence" value="ECO:0007669"/>
    <property type="project" value="TreeGrafter"/>
</dbReference>
<dbReference type="HAMAP" id="MF_01401">
    <property type="entry name" value="MsrA"/>
    <property type="match status" value="1"/>
</dbReference>
<dbReference type="PROSITE" id="PS51352">
    <property type="entry name" value="THIOREDOXIN_2"/>
    <property type="match status" value="1"/>
</dbReference>
<evidence type="ECO:0000256" key="2">
    <source>
        <dbReference type="ARBA" id="ARBA00022833"/>
    </source>
</evidence>
<dbReference type="InterPro" id="IPR002579">
    <property type="entry name" value="Met_Sox_Rdtase_MsrB_dom"/>
</dbReference>
<keyword evidence="2" id="KW-0862">Zinc</keyword>
<evidence type="ECO:0000256" key="7">
    <source>
        <dbReference type="ARBA" id="ARBA00048488"/>
    </source>
</evidence>
<feature type="active site" description="Nucleophile" evidence="9">
    <location>
        <position position="516"/>
    </location>
</feature>
<organism evidence="14 15">
    <name type="scientific">Oligella urethralis DNF00040</name>
    <dbReference type="NCBI Taxonomy" id="1401065"/>
    <lineage>
        <taxon>Bacteria</taxon>
        <taxon>Pseudomonadati</taxon>
        <taxon>Pseudomonadota</taxon>
        <taxon>Betaproteobacteria</taxon>
        <taxon>Burkholderiales</taxon>
        <taxon>Alcaligenaceae</taxon>
        <taxon>Oligella</taxon>
    </lineage>
</organism>
<dbReference type="SUPFAM" id="SSF55068">
    <property type="entry name" value="Peptide methionine sulfoxide reductase"/>
    <property type="match status" value="1"/>
</dbReference>
<dbReference type="GO" id="GO:0005737">
    <property type="term" value="C:cytoplasm"/>
    <property type="evidence" value="ECO:0007669"/>
    <property type="project" value="TreeGrafter"/>
</dbReference>
<dbReference type="NCBIfam" id="NF010625">
    <property type="entry name" value="PRK14018.1"/>
    <property type="match status" value="1"/>
</dbReference>
<dbReference type="Pfam" id="PF01641">
    <property type="entry name" value="SelR"/>
    <property type="match status" value="1"/>
</dbReference>
<dbReference type="InterPro" id="IPR050162">
    <property type="entry name" value="MsrA_MetSO_reductase"/>
</dbReference>
<comment type="similarity">
    <text evidence="10">Belongs to the MsrA Met sulfoxide reductase family.</text>
</comment>
<dbReference type="Gene3D" id="2.170.150.20">
    <property type="entry name" value="Peptide methionine sulfoxide reductase"/>
    <property type="match status" value="1"/>
</dbReference>
<dbReference type="EC" id="1.8.4.12" evidence="9"/>
<dbReference type="InterPro" id="IPR002569">
    <property type="entry name" value="Met_Sox_Rdtase_MsrA_dom"/>
</dbReference>
<dbReference type="InterPro" id="IPR036249">
    <property type="entry name" value="Thioredoxin-like_sf"/>
</dbReference>
<evidence type="ECO:0000256" key="5">
    <source>
        <dbReference type="ARBA" id="ARBA00024679"/>
    </source>
</evidence>
<dbReference type="PANTHER" id="PTHR42799">
    <property type="entry name" value="MITOCHONDRIAL PEPTIDE METHIONINE SULFOXIDE REDUCTASE"/>
    <property type="match status" value="1"/>
</dbReference>
<dbReference type="PANTHER" id="PTHR42799:SF2">
    <property type="entry name" value="MITOCHONDRIAL PEPTIDE METHIONINE SULFOXIDE REDUCTASE"/>
    <property type="match status" value="1"/>
</dbReference>
<dbReference type="InterPro" id="IPR011057">
    <property type="entry name" value="Mss4-like_sf"/>
</dbReference>
<evidence type="ECO:0000256" key="1">
    <source>
        <dbReference type="ARBA" id="ARBA00008076"/>
    </source>
</evidence>
<keyword evidence="3 9" id="KW-0560">Oxidoreductase</keyword>
<feature type="domain" description="MsrB" evidence="13">
    <location>
        <begin position="404"/>
        <end position="527"/>
    </location>
</feature>
<comment type="catalytic activity">
    <reaction evidence="7 9">
        <text>L-methionyl-[protein] + [thioredoxin]-disulfide + H2O = L-methionyl-(R)-S-oxide-[protein] + [thioredoxin]-dithiol</text>
        <dbReference type="Rhea" id="RHEA:24164"/>
        <dbReference type="Rhea" id="RHEA-COMP:10698"/>
        <dbReference type="Rhea" id="RHEA-COMP:10700"/>
        <dbReference type="Rhea" id="RHEA-COMP:12313"/>
        <dbReference type="Rhea" id="RHEA-COMP:12314"/>
        <dbReference type="ChEBI" id="CHEBI:15377"/>
        <dbReference type="ChEBI" id="CHEBI:16044"/>
        <dbReference type="ChEBI" id="CHEBI:29950"/>
        <dbReference type="ChEBI" id="CHEBI:45764"/>
        <dbReference type="ChEBI" id="CHEBI:50058"/>
        <dbReference type="EC" id="1.8.4.12"/>
    </reaction>
</comment>
<dbReference type="PROSITE" id="PS51790">
    <property type="entry name" value="MSRB"/>
    <property type="match status" value="1"/>
</dbReference>
<evidence type="ECO:0000256" key="11">
    <source>
        <dbReference type="SAM" id="SignalP"/>
    </source>
</evidence>
<dbReference type="FunFam" id="3.30.1060.10:FF:000007">
    <property type="entry name" value="Peptide methionine sulfoxide reductase msrA/msrB"/>
    <property type="match status" value="1"/>
</dbReference>
<dbReference type="NCBIfam" id="TIGR00357">
    <property type="entry name" value="peptide-methionine (R)-S-oxide reductase MsrB"/>
    <property type="match status" value="1"/>
</dbReference>
<dbReference type="CDD" id="cd02966">
    <property type="entry name" value="TlpA_like_family"/>
    <property type="match status" value="1"/>
</dbReference>
<dbReference type="Proteomes" id="UP000029629">
    <property type="component" value="Unassembled WGS sequence"/>
</dbReference>
<keyword evidence="4" id="KW-0511">Multifunctional enzyme</keyword>
<protein>
    <recommendedName>
        <fullName evidence="9 10">Multifunctional fusion protein</fullName>
    </recommendedName>
    <domain>
        <recommendedName>
            <fullName evidence="10">Peptide methionine sulfoxide reductase MsrA</fullName>
            <shortName evidence="10">Protein-methionine-S-oxide reductase</shortName>
            <ecNumber evidence="10">1.8.4.11</ecNumber>
        </recommendedName>
        <alternativeName>
            <fullName evidence="10">Peptide-methionine (S)-S-oxide reductase</fullName>
            <shortName evidence="10">Peptide Met(O) reductase</shortName>
        </alternativeName>
    </domain>
    <domain>
        <recommendedName>
            <fullName evidence="9">Peptide methionine sulfoxide reductase MsrB</fullName>
            <ecNumber evidence="9">1.8.4.12</ecNumber>
        </recommendedName>
        <alternativeName>
            <fullName evidence="9">Peptide-methionine (R)-S-oxide reductase</fullName>
        </alternativeName>
    </domain>
</protein>
<comment type="function">
    <text evidence="5 10">Has an important function as a repair enzyme for proteins that have been inactivated by oxidation. Catalyzes the reversible oxidation-reduction of methionine sulfoxide in proteins to methionine.</text>
</comment>
<feature type="chain" id="PRO_5001917124" description="Multifunctional fusion protein" evidence="11">
    <location>
        <begin position="26"/>
        <end position="545"/>
    </location>
</feature>
<evidence type="ECO:0000313" key="14">
    <source>
        <dbReference type="EMBL" id="KGF30452.1"/>
    </source>
</evidence>
<dbReference type="AlphaFoldDB" id="A0A096AIB5"/>
<reference evidence="14 15" key="1">
    <citation type="submission" date="2014-07" db="EMBL/GenBank/DDBJ databases">
        <authorList>
            <person name="McCorrison J."/>
            <person name="Sanka R."/>
            <person name="Torralba M."/>
            <person name="Gillis M."/>
            <person name="Haft D.H."/>
            <person name="Methe B."/>
            <person name="Sutton G."/>
            <person name="Nelson K.E."/>
        </authorList>
    </citation>
    <scope>NUCLEOTIDE SEQUENCE [LARGE SCALE GENOMIC DNA]</scope>
    <source>
        <strain evidence="14 15">DNF00040</strain>
    </source>
</reference>
<sequence>MHTLFRILSTLLFLSLSFFSFSAHSVGASSQQHVGQRIAKLKDFQGKPATDYLKKGQPSLVKFWASWCPLCLATLEETRDWRLDPDFAGVNIISLASPGYLNEQSPKEFRQWYRGVNFDNLPVIVNDGGELTRAIGISAYPSWGLIDAEGRLQRVIKGHITKEQALALVADKDYEIKRKTPDFYRPSKDTAQQQKDKANLMKTKEIYLAGGCFWGVEAYFERIPGVVNAVSGYANGKTRQPTYEQVIYMNTGHAETVKVVYDPERIDLETILRHYLRIIDPTSLNRQGNDRGTQYRTGIYYSEPSDKDIITAVLAREQSKWERPIVVENQPLIAFDEAEEYHQDYLAKNPNGYCHIDLNLVDKPLAEEKTPLNLQNGSNTKAMQEHNAQSSITVNPADYHVPKEEELRKTLSPLSYQVTQQNATERAFTHPYDHLFEAGIYVDIVSGEPLFSSDDKYDSGCGWPSFTKPIVPEVITEHLDTSYNMQRIETRSRVADAHLGHVFPDGPRDRGGLRYCINGAALKFIPKAEMEAAGYGYLLPLVSDK</sequence>
<keyword evidence="15" id="KW-1185">Reference proteome</keyword>
<dbReference type="GO" id="GO:0033744">
    <property type="term" value="F:L-methionine:thioredoxin-disulfide S-oxidoreductase activity"/>
    <property type="evidence" value="ECO:0007669"/>
    <property type="project" value="RHEA"/>
</dbReference>
<dbReference type="RefSeq" id="WP_036559230.1">
    <property type="nucleotide sequence ID" value="NZ_JRNI01000024.1"/>
</dbReference>
<dbReference type="OrthoDB" id="4174719at2"/>
<feature type="signal peptide" evidence="11">
    <location>
        <begin position="1"/>
        <end position="25"/>
    </location>
</feature>
<proteinExistence type="inferred from homology"/>
<evidence type="ECO:0000256" key="3">
    <source>
        <dbReference type="ARBA" id="ARBA00023002"/>
    </source>
</evidence>
<comment type="catalytic activity">
    <reaction evidence="8 10">
        <text>[thioredoxin]-disulfide + L-methionine + H2O = L-methionine (S)-S-oxide + [thioredoxin]-dithiol</text>
        <dbReference type="Rhea" id="RHEA:19993"/>
        <dbReference type="Rhea" id="RHEA-COMP:10698"/>
        <dbReference type="Rhea" id="RHEA-COMP:10700"/>
        <dbReference type="ChEBI" id="CHEBI:15377"/>
        <dbReference type="ChEBI" id="CHEBI:29950"/>
        <dbReference type="ChEBI" id="CHEBI:50058"/>
        <dbReference type="ChEBI" id="CHEBI:57844"/>
        <dbReference type="ChEBI" id="CHEBI:58772"/>
        <dbReference type="EC" id="1.8.4.11"/>
    </reaction>
</comment>
<dbReference type="HAMAP" id="MF_01400">
    <property type="entry name" value="MsrB"/>
    <property type="match status" value="1"/>
</dbReference>
<dbReference type="Pfam" id="PF01625">
    <property type="entry name" value="PMSR"/>
    <property type="match status" value="1"/>
</dbReference>
<feature type="domain" description="Thioredoxin" evidence="12">
    <location>
        <begin position="12"/>
        <end position="174"/>
    </location>
</feature>
<dbReference type="eggNOG" id="COG0229">
    <property type="taxonomic scope" value="Bacteria"/>
</dbReference>
<evidence type="ECO:0000313" key="15">
    <source>
        <dbReference type="Proteomes" id="UP000029629"/>
    </source>
</evidence>
<gene>
    <name evidence="10" type="primary">msrA</name>
    <name evidence="9" type="synonym">msrB</name>
    <name evidence="14" type="ORF">HMPREF2130_06420</name>
</gene>
<comment type="similarity">
    <text evidence="9">Belongs to the MsrB Met sulfoxide reductase family.</text>
</comment>
<comment type="catalytic activity">
    <reaction evidence="6 10">
        <text>L-methionyl-[protein] + [thioredoxin]-disulfide + H2O = L-methionyl-(S)-S-oxide-[protein] + [thioredoxin]-dithiol</text>
        <dbReference type="Rhea" id="RHEA:14217"/>
        <dbReference type="Rhea" id="RHEA-COMP:10698"/>
        <dbReference type="Rhea" id="RHEA-COMP:10700"/>
        <dbReference type="Rhea" id="RHEA-COMP:12313"/>
        <dbReference type="Rhea" id="RHEA-COMP:12315"/>
        <dbReference type="ChEBI" id="CHEBI:15377"/>
        <dbReference type="ChEBI" id="CHEBI:16044"/>
        <dbReference type="ChEBI" id="CHEBI:29950"/>
        <dbReference type="ChEBI" id="CHEBI:44120"/>
        <dbReference type="ChEBI" id="CHEBI:50058"/>
        <dbReference type="EC" id="1.8.4.11"/>
    </reaction>
</comment>
<comment type="caution">
    <text evidence="14">The sequence shown here is derived from an EMBL/GenBank/DDBJ whole genome shotgun (WGS) entry which is preliminary data.</text>
</comment>
<evidence type="ECO:0000256" key="8">
    <source>
        <dbReference type="ARBA" id="ARBA00048782"/>
    </source>
</evidence>